<dbReference type="GO" id="GO:0046872">
    <property type="term" value="F:metal ion binding"/>
    <property type="evidence" value="ECO:0007669"/>
    <property type="project" value="InterPro"/>
</dbReference>
<name>A0A252F645_9FIRM</name>
<protein>
    <recommendedName>
        <fullName evidence="1">HMA domain-containing protein</fullName>
    </recommendedName>
</protein>
<dbReference type="Pfam" id="PF00403">
    <property type="entry name" value="HMA"/>
    <property type="match status" value="1"/>
</dbReference>
<sequence length="79" mass="8831">MSKASAYFTLDGLSDKHDVKAIKRELDTLPGVLSVSISDDSKRVAVDFDTTGVQTDRIGKRLEKMGYQIRDTKTENHVM</sequence>
<dbReference type="Proteomes" id="UP000194903">
    <property type="component" value="Unassembled WGS sequence"/>
</dbReference>
<keyword evidence="3" id="KW-1185">Reference proteome</keyword>
<reference evidence="2 3" key="1">
    <citation type="submission" date="2017-05" db="EMBL/GenBank/DDBJ databases">
        <title>Butyricicoccus porcorum sp. nov. a butyrate-producing bacterium from the swine intestinal tract.</title>
        <authorList>
            <person name="Trachsel J."/>
            <person name="Humphrey S."/>
            <person name="Allen H.K."/>
        </authorList>
    </citation>
    <scope>NUCLEOTIDE SEQUENCE [LARGE SCALE GENOMIC DNA]</scope>
    <source>
        <strain evidence="2">BB10</strain>
    </source>
</reference>
<dbReference type="InterPro" id="IPR036163">
    <property type="entry name" value="HMA_dom_sf"/>
</dbReference>
<comment type="caution">
    <text evidence="2">The sequence shown here is derived from an EMBL/GenBank/DDBJ whole genome shotgun (WGS) entry which is preliminary data.</text>
</comment>
<dbReference type="OrthoDB" id="1857402at2"/>
<dbReference type="AlphaFoldDB" id="A0A252F645"/>
<dbReference type="InterPro" id="IPR006121">
    <property type="entry name" value="HMA_dom"/>
</dbReference>
<dbReference type="RefSeq" id="WP_087017968.1">
    <property type="nucleotide sequence ID" value="NZ_NHOC01000003.1"/>
</dbReference>
<proteinExistence type="predicted"/>
<dbReference type="Gene3D" id="3.30.70.100">
    <property type="match status" value="1"/>
</dbReference>
<evidence type="ECO:0000313" key="2">
    <source>
        <dbReference type="EMBL" id="OUM21182.1"/>
    </source>
</evidence>
<dbReference type="EMBL" id="NHOC01000003">
    <property type="protein sequence ID" value="OUM21182.1"/>
    <property type="molecule type" value="Genomic_DNA"/>
</dbReference>
<dbReference type="CDD" id="cd00371">
    <property type="entry name" value="HMA"/>
    <property type="match status" value="1"/>
</dbReference>
<accession>A0A252F645</accession>
<organism evidence="2 3">
    <name type="scientific">Butyricicoccus porcorum</name>
    <dbReference type="NCBI Taxonomy" id="1945634"/>
    <lineage>
        <taxon>Bacteria</taxon>
        <taxon>Bacillati</taxon>
        <taxon>Bacillota</taxon>
        <taxon>Clostridia</taxon>
        <taxon>Eubacteriales</taxon>
        <taxon>Butyricicoccaceae</taxon>
        <taxon>Butyricicoccus</taxon>
    </lineage>
</organism>
<feature type="domain" description="HMA" evidence="1">
    <location>
        <begin position="4"/>
        <end position="70"/>
    </location>
</feature>
<evidence type="ECO:0000259" key="1">
    <source>
        <dbReference type="PROSITE" id="PS50846"/>
    </source>
</evidence>
<dbReference type="SUPFAM" id="SSF55008">
    <property type="entry name" value="HMA, heavy metal-associated domain"/>
    <property type="match status" value="1"/>
</dbReference>
<dbReference type="PROSITE" id="PS50846">
    <property type="entry name" value="HMA_2"/>
    <property type="match status" value="1"/>
</dbReference>
<gene>
    <name evidence="2" type="ORF">CBW42_03870</name>
</gene>
<evidence type="ECO:0000313" key="3">
    <source>
        <dbReference type="Proteomes" id="UP000194903"/>
    </source>
</evidence>